<evidence type="ECO:0000313" key="2">
    <source>
        <dbReference type="EMBL" id="MCA9376397.1"/>
    </source>
</evidence>
<reference evidence="2" key="2">
    <citation type="journal article" date="2021" name="Microbiome">
        <title>Successional dynamics and alternative stable states in a saline activated sludge microbial community over 9 years.</title>
        <authorList>
            <person name="Wang Y."/>
            <person name="Ye J."/>
            <person name="Ju F."/>
            <person name="Liu L."/>
            <person name="Boyd J.A."/>
            <person name="Deng Y."/>
            <person name="Parks D.H."/>
            <person name="Jiang X."/>
            <person name="Yin X."/>
            <person name="Woodcroft B.J."/>
            <person name="Tyson G.W."/>
            <person name="Hugenholtz P."/>
            <person name="Polz M.F."/>
            <person name="Zhang T."/>
        </authorList>
    </citation>
    <scope>NUCLEOTIDE SEQUENCE</scope>
    <source>
        <strain evidence="2">HKST-UBA17</strain>
    </source>
</reference>
<sequence>MDSNSQKQKTTNKPLPDRQRRLMYLVRSGLYVLPVVFLVVGFVVLRFLYQHNLVNSSFSEFTDRSPIITSKILGKQRIDLDNESIPFRSDGISYGATVILQGFVESKEGSVLRIVKGDSQAVSVRLPDTGSLSIRCVEPIDCVCESCVLDDIVPGTLIEIFNTYDPINDENVLDQEPIISNVTIR</sequence>
<keyword evidence="1" id="KW-1133">Transmembrane helix</keyword>
<evidence type="ECO:0000256" key="1">
    <source>
        <dbReference type="SAM" id="Phobius"/>
    </source>
</evidence>
<proteinExistence type="predicted"/>
<feature type="transmembrane region" description="Helical" evidence="1">
    <location>
        <begin position="28"/>
        <end position="49"/>
    </location>
</feature>
<dbReference type="AlphaFoldDB" id="A0A955KWB0"/>
<accession>A0A955KWB0</accession>
<dbReference type="EMBL" id="JAGQLN010000002">
    <property type="protein sequence ID" value="MCA9376397.1"/>
    <property type="molecule type" value="Genomic_DNA"/>
</dbReference>
<dbReference type="Proteomes" id="UP000741282">
    <property type="component" value="Unassembled WGS sequence"/>
</dbReference>
<evidence type="ECO:0000313" key="3">
    <source>
        <dbReference type="Proteomes" id="UP000741282"/>
    </source>
</evidence>
<gene>
    <name evidence="2" type="ORF">KC685_00570</name>
</gene>
<comment type="caution">
    <text evidence="2">The sequence shown here is derived from an EMBL/GenBank/DDBJ whole genome shotgun (WGS) entry which is preliminary data.</text>
</comment>
<protein>
    <submittedName>
        <fullName evidence="2">Uncharacterized protein</fullName>
    </submittedName>
</protein>
<keyword evidence="1" id="KW-0472">Membrane</keyword>
<reference evidence="2" key="1">
    <citation type="submission" date="2020-04" db="EMBL/GenBank/DDBJ databases">
        <authorList>
            <person name="Zhang T."/>
        </authorList>
    </citation>
    <scope>NUCLEOTIDE SEQUENCE</scope>
    <source>
        <strain evidence="2">HKST-UBA17</strain>
    </source>
</reference>
<name>A0A955KWB0_9BACT</name>
<keyword evidence="1" id="KW-0812">Transmembrane</keyword>
<organism evidence="2 3">
    <name type="scientific">Candidatus Dojkabacteria bacterium</name>
    <dbReference type="NCBI Taxonomy" id="2099670"/>
    <lineage>
        <taxon>Bacteria</taxon>
        <taxon>Candidatus Dojkabacteria</taxon>
    </lineage>
</organism>